<evidence type="ECO:0000259" key="1">
    <source>
        <dbReference type="Pfam" id="PF17921"/>
    </source>
</evidence>
<dbReference type="Pfam" id="PF17921">
    <property type="entry name" value="Integrase_H2C2"/>
    <property type="match status" value="1"/>
</dbReference>
<dbReference type="AlphaFoldDB" id="A0A5B6VUU9"/>
<organism evidence="2 3">
    <name type="scientific">Gossypium australe</name>
    <dbReference type="NCBI Taxonomy" id="47621"/>
    <lineage>
        <taxon>Eukaryota</taxon>
        <taxon>Viridiplantae</taxon>
        <taxon>Streptophyta</taxon>
        <taxon>Embryophyta</taxon>
        <taxon>Tracheophyta</taxon>
        <taxon>Spermatophyta</taxon>
        <taxon>Magnoliopsida</taxon>
        <taxon>eudicotyledons</taxon>
        <taxon>Gunneridae</taxon>
        <taxon>Pentapetalae</taxon>
        <taxon>rosids</taxon>
        <taxon>malvids</taxon>
        <taxon>Malvales</taxon>
        <taxon>Malvaceae</taxon>
        <taxon>Malvoideae</taxon>
        <taxon>Gossypium</taxon>
    </lineage>
</organism>
<protein>
    <submittedName>
        <fullName evidence="2">DNA/RNA polymerases superfamily protein</fullName>
    </submittedName>
</protein>
<accession>A0A5B6VUU9</accession>
<reference evidence="3" key="1">
    <citation type="journal article" date="2019" name="Plant Biotechnol. J.">
        <title>Genome sequencing of the Australian wild diploid species Gossypium australe highlights disease resistance and delayed gland morphogenesis.</title>
        <authorList>
            <person name="Cai Y."/>
            <person name="Cai X."/>
            <person name="Wang Q."/>
            <person name="Wang P."/>
            <person name="Zhang Y."/>
            <person name="Cai C."/>
            <person name="Xu Y."/>
            <person name="Wang K."/>
            <person name="Zhou Z."/>
            <person name="Wang C."/>
            <person name="Geng S."/>
            <person name="Li B."/>
            <person name="Dong Q."/>
            <person name="Hou Y."/>
            <person name="Wang H."/>
            <person name="Ai P."/>
            <person name="Liu Z."/>
            <person name="Yi F."/>
            <person name="Sun M."/>
            <person name="An G."/>
            <person name="Cheng J."/>
            <person name="Zhang Y."/>
            <person name="Shi Q."/>
            <person name="Xie Y."/>
            <person name="Shi X."/>
            <person name="Chang Y."/>
            <person name="Huang F."/>
            <person name="Chen Y."/>
            <person name="Hong S."/>
            <person name="Mi L."/>
            <person name="Sun Q."/>
            <person name="Zhang L."/>
            <person name="Zhou B."/>
            <person name="Peng R."/>
            <person name="Zhang X."/>
            <person name="Liu F."/>
        </authorList>
    </citation>
    <scope>NUCLEOTIDE SEQUENCE [LARGE SCALE GENOMIC DNA]</scope>
    <source>
        <strain evidence="3">cv. PA1801</strain>
    </source>
</reference>
<dbReference type="OrthoDB" id="111931at2759"/>
<dbReference type="Gene3D" id="1.10.340.70">
    <property type="match status" value="1"/>
</dbReference>
<comment type="caution">
    <text evidence="2">The sequence shown here is derived from an EMBL/GenBank/DDBJ whole genome shotgun (WGS) entry which is preliminary data.</text>
</comment>
<gene>
    <name evidence="2" type="ORF">EPI10_023194</name>
</gene>
<dbReference type="InterPro" id="IPR041588">
    <property type="entry name" value="Integrase_H2C2"/>
</dbReference>
<dbReference type="EMBL" id="SMMG02000005">
    <property type="protein sequence ID" value="KAA3472744.1"/>
    <property type="molecule type" value="Genomic_DNA"/>
</dbReference>
<evidence type="ECO:0000313" key="2">
    <source>
        <dbReference type="EMBL" id="KAA3472744.1"/>
    </source>
</evidence>
<evidence type="ECO:0000313" key="3">
    <source>
        <dbReference type="Proteomes" id="UP000325315"/>
    </source>
</evidence>
<dbReference type="Proteomes" id="UP000325315">
    <property type="component" value="Unassembled WGS sequence"/>
</dbReference>
<feature type="domain" description="Integrase zinc-binding" evidence="1">
    <location>
        <begin position="34"/>
        <end position="68"/>
    </location>
</feature>
<sequence>MNLRNVIVNCKLKEVQIRSNDCLMFRDRISVLKNQKLIQKILYEAHSGCLSVHPGSTKMHNDLKKLYW</sequence>
<name>A0A5B6VUU9_9ROSI</name>
<keyword evidence="3" id="KW-1185">Reference proteome</keyword>
<proteinExistence type="predicted"/>